<keyword evidence="2" id="KW-1185">Reference proteome</keyword>
<name>A0A6A7BUX7_9PEZI</name>
<reference evidence="1" key="1">
    <citation type="journal article" date="2020" name="Stud. Mycol.">
        <title>101 Dothideomycetes genomes: a test case for predicting lifestyles and emergence of pathogens.</title>
        <authorList>
            <person name="Haridas S."/>
            <person name="Albert R."/>
            <person name="Binder M."/>
            <person name="Bloem J."/>
            <person name="Labutti K."/>
            <person name="Salamov A."/>
            <person name="Andreopoulos B."/>
            <person name="Baker S."/>
            <person name="Barry K."/>
            <person name="Bills G."/>
            <person name="Bluhm B."/>
            <person name="Cannon C."/>
            <person name="Castanera R."/>
            <person name="Culley D."/>
            <person name="Daum C."/>
            <person name="Ezra D."/>
            <person name="Gonzalez J."/>
            <person name="Henrissat B."/>
            <person name="Kuo A."/>
            <person name="Liang C."/>
            <person name="Lipzen A."/>
            <person name="Lutzoni F."/>
            <person name="Magnuson J."/>
            <person name="Mondo S."/>
            <person name="Nolan M."/>
            <person name="Ohm R."/>
            <person name="Pangilinan J."/>
            <person name="Park H.-J."/>
            <person name="Ramirez L."/>
            <person name="Alfaro M."/>
            <person name="Sun H."/>
            <person name="Tritt A."/>
            <person name="Yoshinaga Y."/>
            <person name="Zwiers L.-H."/>
            <person name="Turgeon B."/>
            <person name="Goodwin S."/>
            <person name="Spatafora J."/>
            <person name="Crous P."/>
            <person name="Grigoriev I."/>
        </authorList>
    </citation>
    <scope>NUCLEOTIDE SEQUENCE</scope>
    <source>
        <strain evidence="1">CBS 480.64</strain>
    </source>
</reference>
<dbReference type="EMBL" id="MU005998">
    <property type="protein sequence ID" value="KAF2859051.1"/>
    <property type="molecule type" value="Genomic_DNA"/>
</dbReference>
<accession>A0A6A7BUX7</accession>
<evidence type="ECO:0000313" key="1">
    <source>
        <dbReference type="EMBL" id="KAF2859051.1"/>
    </source>
</evidence>
<sequence length="150" mass="16608">MARAVDKWDILKELPGQAVQDVISYMRTENLRKLKERLDKVNLNGALWGIVQAVGGPPYQGKNPEDSTALKRHAAALWRYKANNANRGDRTFFADADVAFANLSEEKRRSLLEDDLKAHGWLAGDDNGGDVLAMAHTPVRNLYASYAALG</sequence>
<dbReference type="AlphaFoldDB" id="A0A6A7BUX7"/>
<protein>
    <submittedName>
        <fullName evidence="1">Uncharacterized protein</fullName>
    </submittedName>
</protein>
<dbReference type="Proteomes" id="UP000799421">
    <property type="component" value="Unassembled WGS sequence"/>
</dbReference>
<proteinExistence type="predicted"/>
<gene>
    <name evidence="1" type="ORF">K470DRAFT_288681</name>
</gene>
<organism evidence="1 2">
    <name type="scientific">Piedraia hortae CBS 480.64</name>
    <dbReference type="NCBI Taxonomy" id="1314780"/>
    <lineage>
        <taxon>Eukaryota</taxon>
        <taxon>Fungi</taxon>
        <taxon>Dikarya</taxon>
        <taxon>Ascomycota</taxon>
        <taxon>Pezizomycotina</taxon>
        <taxon>Dothideomycetes</taxon>
        <taxon>Dothideomycetidae</taxon>
        <taxon>Capnodiales</taxon>
        <taxon>Piedraiaceae</taxon>
        <taxon>Piedraia</taxon>
    </lineage>
</organism>
<evidence type="ECO:0000313" key="2">
    <source>
        <dbReference type="Proteomes" id="UP000799421"/>
    </source>
</evidence>